<dbReference type="PANTHER" id="PTHR23131:SF0">
    <property type="entry name" value="ENDORIBONUCLEASE LACTB2"/>
    <property type="match status" value="1"/>
</dbReference>
<evidence type="ECO:0000313" key="2">
    <source>
        <dbReference type="EMBL" id="GAA3894567.1"/>
    </source>
</evidence>
<evidence type="ECO:0000313" key="3">
    <source>
        <dbReference type="Proteomes" id="UP001501000"/>
    </source>
</evidence>
<dbReference type="CDD" id="cd06262">
    <property type="entry name" value="metallo-hydrolase-like_MBL-fold"/>
    <property type="match status" value="1"/>
</dbReference>
<name>A0ABP7L585_9ACTN</name>
<dbReference type="RefSeq" id="WP_345277433.1">
    <property type="nucleotide sequence ID" value="NZ_BAABAJ010000001.1"/>
</dbReference>
<feature type="domain" description="Metallo-beta-lactamase" evidence="1">
    <location>
        <begin position="63"/>
        <end position="242"/>
    </location>
</feature>
<keyword evidence="3" id="KW-1185">Reference proteome</keyword>
<sequence length="332" mass="35906">MDHYPRLGGSRTALRMVEAVATRSTTAPLADEGVPTVHTTGYTEAEYGGVTVLVGAGRGAYPYAHSVLVRGTAETLVIDPSLSLVASAPPADLVLVSHAHEDHLAGLGRYDGPVHAHENDLAAVRSRAVMAAGYGLPPDATEQTRAMLRDRFHVRDRPDATGFTDGAVFDLGGRTVTVVHLPGHTAGHSGFLIEPDGFLFVADIDLTSFGPFYGDVGSSLAEFEASLRRCREIGARWYGTAHQKGVIEGAEEFGRRLDAFAAVVERRDATLLSYLDEPRTVEEIAERRLVYRPHVEGPHVRPVERRIAAQHLSRLADRGMIAEVEAGRFRAT</sequence>
<dbReference type="InterPro" id="IPR036866">
    <property type="entry name" value="RibonucZ/Hydroxyglut_hydro"/>
</dbReference>
<accession>A0ABP7L585</accession>
<comment type="caution">
    <text evidence="2">The sequence shown here is derived from an EMBL/GenBank/DDBJ whole genome shotgun (WGS) entry which is preliminary data.</text>
</comment>
<dbReference type="Gene3D" id="3.60.15.10">
    <property type="entry name" value="Ribonuclease Z/Hydroxyacylglutathione hydrolase-like"/>
    <property type="match status" value="1"/>
</dbReference>
<dbReference type="SUPFAM" id="SSF56281">
    <property type="entry name" value="Metallo-hydrolase/oxidoreductase"/>
    <property type="match status" value="1"/>
</dbReference>
<protein>
    <submittedName>
        <fullName evidence="2">MBL fold metallo-hydrolase</fullName>
    </submittedName>
</protein>
<gene>
    <name evidence="2" type="ORF">GCM10022244_00480</name>
</gene>
<dbReference type="Pfam" id="PF00753">
    <property type="entry name" value="Lactamase_B"/>
    <property type="match status" value="1"/>
</dbReference>
<dbReference type="Proteomes" id="UP001501000">
    <property type="component" value="Unassembled WGS sequence"/>
</dbReference>
<proteinExistence type="predicted"/>
<dbReference type="PANTHER" id="PTHR23131">
    <property type="entry name" value="ENDORIBONUCLEASE LACTB2"/>
    <property type="match status" value="1"/>
</dbReference>
<evidence type="ECO:0000259" key="1">
    <source>
        <dbReference type="SMART" id="SM00849"/>
    </source>
</evidence>
<dbReference type="InterPro" id="IPR001279">
    <property type="entry name" value="Metallo-B-lactamas"/>
</dbReference>
<reference evidence="3" key="1">
    <citation type="journal article" date="2019" name="Int. J. Syst. Evol. Microbiol.">
        <title>The Global Catalogue of Microorganisms (GCM) 10K type strain sequencing project: providing services to taxonomists for standard genome sequencing and annotation.</title>
        <authorList>
            <consortium name="The Broad Institute Genomics Platform"/>
            <consortium name="The Broad Institute Genome Sequencing Center for Infectious Disease"/>
            <person name="Wu L."/>
            <person name="Ma J."/>
        </authorList>
    </citation>
    <scope>NUCLEOTIDE SEQUENCE [LARGE SCALE GENOMIC DNA]</scope>
    <source>
        <strain evidence="3">JCM 16956</strain>
    </source>
</reference>
<dbReference type="InterPro" id="IPR050662">
    <property type="entry name" value="Sec-metab_biosynth-thioest"/>
</dbReference>
<dbReference type="EMBL" id="BAABAJ010000001">
    <property type="protein sequence ID" value="GAA3894567.1"/>
    <property type="molecule type" value="Genomic_DNA"/>
</dbReference>
<dbReference type="SMART" id="SM00849">
    <property type="entry name" value="Lactamase_B"/>
    <property type="match status" value="1"/>
</dbReference>
<organism evidence="2 3">
    <name type="scientific">Streptomyces gulbargensis</name>
    <dbReference type="NCBI Taxonomy" id="364901"/>
    <lineage>
        <taxon>Bacteria</taxon>
        <taxon>Bacillati</taxon>
        <taxon>Actinomycetota</taxon>
        <taxon>Actinomycetes</taxon>
        <taxon>Kitasatosporales</taxon>
        <taxon>Streptomycetaceae</taxon>
        <taxon>Streptomyces</taxon>
    </lineage>
</organism>